<evidence type="ECO:0000256" key="15">
    <source>
        <dbReference type="ARBA" id="ARBA00030800"/>
    </source>
</evidence>
<keyword evidence="10 17" id="KW-0418">Kinase</keyword>
<evidence type="ECO:0000256" key="14">
    <source>
        <dbReference type="ARBA" id="ARBA00024827"/>
    </source>
</evidence>
<dbReference type="InterPro" id="IPR050482">
    <property type="entry name" value="Sensor_HK_TwoCompSys"/>
</dbReference>
<evidence type="ECO:0000256" key="4">
    <source>
        <dbReference type="ARBA" id="ARBA00012438"/>
    </source>
</evidence>
<evidence type="ECO:0000256" key="7">
    <source>
        <dbReference type="ARBA" id="ARBA00022490"/>
    </source>
</evidence>
<keyword evidence="9" id="KW-0479">Metal-binding</keyword>
<evidence type="ECO:0000256" key="11">
    <source>
        <dbReference type="ARBA" id="ARBA00023004"/>
    </source>
</evidence>
<dbReference type="PANTHER" id="PTHR24421">
    <property type="entry name" value="NITRATE/NITRITE SENSOR PROTEIN NARX-RELATED"/>
    <property type="match status" value="1"/>
</dbReference>
<evidence type="ECO:0000256" key="5">
    <source>
        <dbReference type="ARBA" id="ARBA00017322"/>
    </source>
</evidence>
<reference evidence="17 18" key="1">
    <citation type="journal article" date="2019" name="Nat. Microbiol.">
        <title>Mediterranean grassland soil C-N compound turnover is dependent on rainfall and depth, and is mediated by genomically divergent microorganisms.</title>
        <authorList>
            <person name="Diamond S."/>
            <person name="Andeer P.F."/>
            <person name="Li Z."/>
            <person name="Crits-Christoph A."/>
            <person name="Burstein D."/>
            <person name="Anantharaman K."/>
            <person name="Lane K.R."/>
            <person name="Thomas B.C."/>
            <person name="Pan C."/>
            <person name="Northen T.R."/>
            <person name="Banfield J.F."/>
        </authorList>
    </citation>
    <scope>NUCLEOTIDE SEQUENCE [LARGE SCALE GENOMIC DNA]</scope>
    <source>
        <strain evidence="17">WS_10</strain>
    </source>
</reference>
<dbReference type="InterPro" id="IPR036890">
    <property type="entry name" value="HATPase_C_sf"/>
</dbReference>
<keyword evidence="12" id="KW-0902">Two-component regulatory system</keyword>
<evidence type="ECO:0000313" key="18">
    <source>
        <dbReference type="Proteomes" id="UP000319836"/>
    </source>
</evidence>
<keyword evidence="8" id="KW-0808">Transferase</keyword>
<feature type="domain" description="Histidine kinase" evidence="16">
    <location>
        <begin position="113"/>
        <end position="308"/>
    </location>
</feature>
<comment type="cofactor">
    <cofactor evidence="2">
        <name>[4Fe-4S] cluster</name>
        <dbReference type="ChEBI" id="CHEBI:49883"/>
    </cofactor>
</comment>
<dbReference type="GO" id="GO:0005737">
    <property type="term" value="C:cytoplasm"/>
    <property type="evidence" value="ECO:0007669"/>
    <property type="project" value="UniProtKB-SubCell"/>
</dbReference>
<dbReference type="AlphaFoldDB" id="A0A538U6B2"/>
<dbReference type="GO" id="GO:0016020">
    <property type="term" value="C:membrane"/>
    <property type="evidence" value="ECO:0007669"/>
    <property type="project" value="InterPro"/>
</dbReference>
<evidence type="ECO:0000256" key="8">
    <source>
        <dbReference type="ARBA" id="ARBA00022679"/>
    </source>
</evidence>
<dbReference type="SUPFAM" id="SSF55874">
    <property type="entry name" value="ATPase domain of HSP90 chaperone/DNA topoisomerase II/histidine kinase"/>
    <property type="match status" value="1"/>
</dbReference>
<sequence length="317" mass="34449">MTQLRSELEARCVAALRAHLDGAGEPSLHAAYELGRDALGRGFGVLDFTAVLHAALAEVASAAEPGNGREVVRRAEPFLLECFSPFEMSLRGAREANAALRRLDEVREAEIRRLARELHDEAGQMLVAAHLTLREVARELGPRAREPLERVRDRLRTAENELRRIAHEMRPSMLEDLGLVPALAFLARGIAARHGLEVRVEGELVGRLPHDAETALYRVAQEALNNAARHARARAVTLSISQTTSRLRISVADDGCGFDPRAVGRRSNGGGFGLRGIMERLEPWGGSLDIRSAPGVGTELCIQLPLLEAHHAAGPVG</sequence>
<keyword evidence="13" id="KW-0411">Iron-sulfur</keyword>
<dbReference type="InterPro" id="IPR005467">
    <property type="entry name" value="His_kinase_dom"/>
</dbReference>
<evidence type="ECO:0000256" key="9">
    <source>
        <dbReference type="ARBA" id="ARBA00022723"/>
    </source>
</evidence>
<dbReference type="Pfam" id="PF02518">
    <property type="entry name" value="HATPase_c"/>
    <property type="match status" value="1"/>
</dbReference>
<keyword evidence="11" id="KW-0408">Iron</keyword>
<dbReference type="GO" id="GO:0046983">
    <property type="term" value="F:protein dimerization activity"/>
    <property type="evidence" value="ECO:0007669"/>
    <property type="project" value="InterPro"/>
</dbReference>
<evidence type="ECO:0000256" key="3">
    <source>
        <dbReference type="ARBA" id="ARBA00004496"/>
    </source>
</evidence>
<dbReference type="EMBL" id="VBPA01000126">
    <property type="protein sequence ID" value="TMQ71441.1"/>
    <property type="molecule type" value="Genomic_DNA"/>
</dbReference>
<protein>
    <recommendedName>
        <fullName evidence="5">Oxygen sensor histidine kinase NreB</fullName>
        <ecNumber evidence="4">2.7.13.3</ecNumber>
    </recommendedName>
    <alternativeName>
        <fullName evidence="15">Nitrogen regulation protein B</fullName>
    </alternativeName>
</protein>
<organism evidence="17 18">
    <name type="scientific">Eiseniibacteriota bacterium</name>
    <dbReference type="NCBI Taxonomy" id="2212470"/>
    <lineage>
        <taxon>Bacteria</taxon>
        <taxon>Candidatus Eiseniibacteriota</taxon>
    </lineage>
</organism>
<comment type="function">
    <text evidence="14">Member of the two-component regulatory system NreB/NreC involved in the control of dissimilatory nitrate/nitrite reduction in response to oxygen. NreB functions as a direct oxygen sensor histidine kinase which is autophosphorylated, in the absence of oxygen, probably at the conserved histidine residue, and transfers its phosphate group probably to a conserved aspartate residue of NreC. NreB/NreC activates the expression of the nitrate (narGHJI) and nitrite (nir) reductase operons, as well as the putative nitrate transporter gene narT.</text>
</comment>
<proteinExistence type="predicted"/>
<evidence type="ECO:0000256" key="2">
    <source>
        <dbReference type="ARBA" id="ARBA00001966"/>
    </source>
</evidence>
<dbReference type="GO" id="GO:0051539">
    <property type="term" value="F:4 iron, 4 sulfur cluster binding"/>
    <property type="evidence" value="ECO:0007669"/>
    <property type="project" value="UniProtKB-KW"/>
</dbReference>
<dbReference type="CDD" id="cd16917">
    <property type="entry name" value="HATPase_UhpB-NarQ-NarX-like"/>
    <property type="match status" value="1"/>
</dbReference>
<dbReference type="Gene3D" id="3.30.565.10">
    <property type="entry name" value="Histidine kinase-like ATPase, C-terminal domain"/>
    <property type="match status" value="1"/>
</dbReference>
<dbReference type="PROSITE" id="PS50109">
    <property type="entry name" value="HIS_KIN"/>
    <property type="match status" value="1"/>
</dbReference>
<dbReference type="InterPro" id="IPR004358">
    <property type="entry name" value="Sig_transdc_His_kin-like_C"/>
</dbReference>
<evidence type="ECO:0000256" key="13">
    <source>
        <dbReference type="ARBA" id="ARBA00023014"/>
    </source>
</evidence>
<dbReference type="Proteomes" id="UP000319836">
    <property type="component" value="Unassembled WGS sequence"/>
</dbReference>
<evidence type="ECO:0000256" key="12">
    <source>
        <dbReference type="ARBA" id="ARBA00023012"/>
    </source>
</evidence>
<evidence type="ECO:0000256" key="10">
    <source>
        <dbReference type="ARBA" id="ARBA00022777"/>
    </source>
</evidence>
<dbReference type="PRINTS" id="PR00344">
    <property type="entry name" value="BCTRLSENSOR"/>
</dbReference>
<dbReference type="Pfam" id="PF07730">
    <property type="entry name" value="HisKA_3"/>
    <property type="match status" value="1"/>
</dbReference>
<dbReference type="EC" id="2.7.13.3" evidence="4"/>
<comment type="catalytic activity">
    <reaction evidence="1">
        <text>ATP + protein L-histidine = ADP + protein N-phospho-L-histidine.</text>
        <dbReference type="EC" id="2.7.13.3"/>
    </reaction>
</comment>
<gene>
    <name evidence="17" type="ORF">E6K80_05615</name>
</gene>
<name>A0A538U6B2_UNCEI</name>
<keyword evidence="7" id="KW-0963">Cytoplasm</keyword>
<dbReference type="GO" id="GO:0046872">
    <property type="term" value="F:metal ion binding"/>
    <property type="evidence" value="ECO:0007669"/>
    <property type="project" value="UniProtKB-KW"/>
</dbReference>
<dbReference type="InterPro" id="IPR003594">
    <property type="entry name" value="HATPase_dom"/>
</dbReference>
<dbReference type="Gene3D" id="1.20.5.1930">
    <property type="match status" value="1"/>
</dbReference>
<evidence type="ECO:0000259" key="16">
    <source>
        <dbReference type="PROSITE" id="PS50109"/>
    </source>
</evidence>
<accession>A0A538U6B2</accession>
<evidence type="ECO:0000256" key="6">
    <source>
        <dbReference type="ARBA" id="ARBA00022485"/>
    </source>
</evidence>
<comment type="subcellular location">
    <subcellularLocation>
        <location evidence="3">Cytoplasm</location>
    </subcellularLocation>
</comment>
<keyword evidence="6" id="KW-0004">4Fe-4S</keyword>
<evidence type="ECO:0000256" key="1">
    <source>
        <dbReference type="ARBA" id="ARBA00000085"/>
    </source>
</evidence>
<dbReference type="SMART" id="SM00387">
    <property type="entry name" value="HATPase_c"/>
    <property type="match status" value="1"/>
</dbReference>
<comment type="caution">
    <text evidence="17">The sequence shown here is derived from an EMBL/GenBank/DDBJ whole genome shotgun (WGS) entry which is preliminary data.</text>
</comment>
<dbReference type="InterPro" id="IPR011712">
    <property type="entry name" value="Sig_transdc_His_kin_sub3_dim/P"/>
</dbReference>
<evidence type="ECO:0000313" key="17">
    <source>
        <dbReference type="EMBL" id="TMQ71441.1"/>
    </source>
</evidence>
<dbReference type="GO" id="GO:0000155">
    <property type="term" value="F:phosphorelay sensor kinase activity"/>
    <property type="evidence" value="ECO:0007669"/>
    <property type="project" value="InterPro"/>
</dbReference>